<proteinExistence type="predicted"/>
<keyword evidence="3" id="KW-1185">Reference proteome</keyword>
<protein>
    <submittedName>
        <fullName evidence="2">Uncharacterized protein</fullName>
    </submittedName>
</protein>
<evidence type="ECO:0000256" key="1">
    <source>
        <dbReference type="SAM" id="MobiDB-lite"/>
    </source>
</evidence>
<organism evidence="2 3">
    <name type="scientific">Hymenolepis diminuta</name>
    <name type="common">Rat tapeworm</name>
    <dbReference type="NCBI Taxonomy" id="6216"/>
    <lineage>
        <taxon>Eukaryota</taxon>
        <taxon>Metazoa</taxon>
        <taxon>Spiralia</taxon>
        <taxon>Lophotrochozoa</taxon>
        <taxon>Platyhelminthes</taxon>
        <taxon>Cestoda</taxon>
        <taxon>Eucestoda</taxon>
        <taxon>Cyclophyllidea</taxon>
        <taxon>Hymenolepididae</taxon>
        <taxon>Hymenolepis</taxon>
    </lineage>
</organism>
<name>A0A564Z854_HYMDI</name>
<feature type="region of interest" description="Disordered" evidence="1">
    <location>
        <begin position="1"/>
        <end position="21"/>
    </location>
</feature>
<reference evidence="2 3" key="1">
    <citation type="submission" date="2019-07" db="EMBL/GenBank/DDBJ databases">
        <authorList>
            <person name="Jastrzebski P J."/>
            <person name="Paukszto L."/>
            <person name="Jastrzebski P J."/>
        </authorList>
    </citation>
    <scope>NUCLEOTIDE SEQUENCE [LARGE SCALE GENOMIC DNA]</scope>
    <source>
        <strain evidence="2 3">WMS-il1</strain>
    </source>
</reference>
<gene>
    <name evidence="2" type="ORF">WMSIL1_LOCUS12978</name>
</gene>
<dbReference type="Proteomes" id="UP000321570">
    <property type="component" value="Unassembled WGS sequence"/>
</dbReference>
<accession>A0A564Z854</accession>
<feature type="non-terminal residue" evidence="2">
    <location>
        <position position="115"/>
    </location>
</feature>
<dbReference type="EMBL" id="CABIJS010000676">
    <property type="protein sequence ID" value="VUZ55048.1"/>
    <property type="molecule type" value="Genomic_DNA"/>
</dbReference>
<evidence type="ECO:0000313" key="2">
    <source>
        <dbReference type="EMBL" id="VUZ55048.1"/>
    </source>
</evidence>
<dbReference type="AlphaFoldDB" id="A0A564Z854"/>
<sequence>MGMLVNFPFNQAPKQPSSSPKHRNQICCYHKMHGDGATKCQPGCRYPKTDTIISQGNFTGSNASVVPRPAEKCFLQPTGLALQATSNQFFNPHTSLYAIWIPINQDLNMTESLNL</sequence>
<feature type="compositionally biased region" description="Polar residues" evidence="1">
    <location>
        <begin position="8"/>
        <end position="19"/>
    </location>
</feature>
<evidence type="ECO:0000313" key="3">
    <source>
        <dbReference type="Proteomes" id="UP000321570"/>
    </source>
</evidence>